<dbReference type="Pfam" id="PF04075">
    <property type="entry name" value="F420H2_quin_red"/>
    <property type="match status" value="1"/>
</dbReference>
<organism evidence="3 4">
    <name type="scientific">Mycolicibacter acidiphilus</name>
    <dbReference type="NCBI Taxonomy" id="2835306"/>
    <lineage>
        <taxon>Bacteria</taxon>
        <taxon>Bacillati</taxon>
        <taxon>Actinomycetota</taxon>
        <taxon>Actinomycetes</taxon>
        <taxon>Mycobacteriales</taxon>
        <taxon>Mycobacteriaceae</taxon>
        <taxon>Mycolicibacter</taxon>
    </lineage>
</organism>
<dbReference type="Gene3D" id="2.30.110.10">
    <property type="entry name" value="Electron Transport, Fmn-binding Protein, Chain A"/>
    <property type="match status" value="1"/>
</dbReference>
<dbReference type="InterPro" id="IPR012349">
    <property type="entry name" value="Split_barrel_FMN-bd"/>
</dbReference>
<dbReference type="EMBL" id="JAHCLR010000021">
    <property type="protein sequence ID" value="MBS9534263.1"/>
    <property type="molecule type" value="Genomic_DNA"/>
</dbReference>
<dbReference type="PANTHER" id="PTHR39428:SF1">
    <property type="entry name" value="F420H(2)-DEPENDENT QUINONE REDUCTASE RV1261C"/>
    <property type="match status" value="1"/>
</dbReference>
<evidence type="ECO:0000256" key="1">
    <source>
        <dbReference type="ARBA" id="ARBA00008710"/>
    </source>
</evidence>
<dbReference type="NCBIfam" id="TIGR00026">
    <property type="entry name" value="hi_GC_TIGR00026"/>
    <property type="match status" value="1"/>
</dbReference>
<comment type="catalytic activity">
    <reaction evidence="2">
        <text>oxidized coenzyme F420-(gamma-L-Glu)(n) + a quinol + H(+) = reduced coenzyme F420-(gamma-L-Glu)(n) + a quinone</text>
        <dbReference type="Rhea" id="RHEA:39663"/>
        <dbReference type="Rhea" id="RHEA-COMP:12939"/>
        <dbReference type="Rhea" id="RHEA-COMP:14378"/>
        <dbReference type="ChEBI" id="CHEBI:15378"/>
        <dbReference type="ChEBI" id="CHEBI:24646"/>
        <dbReference type="ChEBI" id="CHEBI:132124"/>
        <dbReference type="ChEBI" id="CHEBI:133980"/>
        <dbReference type="ChEBI" id="CHEBI:139511"/>
    </reaction>
</comment>
<evidence type="ECO:0000256" key="2">
    <source>
        <dbReference type="ARBA" id="ARBA00049106"/>
    </source>
</evidence>
<evidence type="ECO:0000313" key="4">
    <source>
        <dbReference type="Proteomes" id="UP001519535"/>
    </source>
</evidence>
<name>A0ABS5RKZ2_9MYCO</name>
<gene>
    <name evidence="3" type="ORF">KIH27_11760</name>
</gene>
<accession>A0ABS5RKZ2</accession>
<dbReference type="InterPro" id="IPR004378">
    <property type="entry name" value="F420H2_quin_Rdtase"/>
</dbReference>
<protein>
    <submittedName>
        <fullName evidence="3">Nitroreductase family deazaflavin-dependent oxidoreductase</fullName>
    </submittedName>
</protein>
<dbReference type="Proteomes" id="UP001519535">
    <property type="component" value="Unassembled WGS sequence"/>
</dbReference>
<sequence length="142" mass="15543">MKKDQVLAFNERNITEFRSRGGKLGGPFEGAPVLLLTTTGAKSGQPRTSPMMYLPDGDRIIVFASNEGRDTHPSWYHNLRANPSATVEVGTETFPATATEITGEEHDRLYAIQAERYPGFAGYQAKTDRVIPVVALTRSTAS</sequence>
<reference evidence="3 4" key="1">
    <citation type="submission" date="2021-05" db="EMBL/GenBank/DDBJ databases">
        <title>Mycobacterium acidophilum sp. nov., an extremely acid-tolerant member of the genus Mycobacterium.</title>
        <authorList>
            <person name="Xia J."/>
        </authorList>
    </citation>
    <scope>NUCLEOTIDE SEQUENCE [LARGE SCALE GENOMIC DNA]</scope>
    <source>
        <strain evidence="3 4">M1</strain>
    </source>
</reference>
<dbReference type="SUPFAM" id="SSF50475">
    <property type="entry name" value="FMN-binding split barrel"/>
    <property type="match status" value="1"/>
</dbReference>
<proteinExistence type="inferred from homology"/>
<evidence type="ECO:0000313" key="3">
    <source>
        <dbReference type="EMBL" id="MBS9534263.1"/>
    </source>
</evidence>
<comment type="caution">
    <text evidence="3">The sequence shown here is derived from an EMBL/GenBank/DDBJ whole genome shotgun (WGS) entry which is preliminary data.</text>
</comment>
<dbReference type="PANTHER" id="PTHR39428">
    <property type="entry name" value="F420H(2)-DEPENDENT QUINONE REDUCTASE RV1261C"/>
    <property type="match status" value="1"/>
</dbReference>
<comment type="similarity">
    <text evidence="1">Belongs to the F420H(2)-dependent quinone reductase family.</text>
</comment>
<keyword evidence="4" id="KW-1185">Reference proteome</keyword>